<gene>
    <name evidence="2" type="ORF">H5410_021378</name>
</gene>
<dbReference type="Proteomes" id="UP000824120">
    <property type="component" value="Chromosome 4"/>
</dbReference>
<feature type="compositionally biased region" description="Basic and acidic residues" evidence="1">
    <location>
        <begin position="48"/>
        <end position="57"/>
    </location>
</feature>
<feature type="region of interest" description="Disordered" evidence="1">
    <location>
        <begin position="1"/>
        <end position="57"/>
    </location>
</feature>
<name>A0A9J5ZB61_SOLCO</name>
<proteinExistence type="predicted"/>
<comment type="caution">
    <text evidence="2">The sequence shown here is derived from an EMBL/GenBank/DDBJ whole genome shotgun (WGS) entry which is preliminary data.</text>
</comment>
<evidence type="ECO:0000313" key="2">
    <source>
        <dbReference type="EMBL" id="KAG5610097.1"/>
    </source>
</evidence>
<accession>A0A9J5ZB61</accession>
<protein>
    <submittedName>
        <fullName evidence="2">Uncharacterized protein</fullName>
    </submittedName>
</protein>
<reference evidence="2 3" key="1">
    <citation type="submission" date="2020-09" db="EMBL/GenBank/DDBJ databases">
        <title>De no assembly of potato wild relative species, Solanum commersonii.</title>
        <authorList>
            <person name="Cho K."/>
        </authorList>
    </citation>
    <scope>NUCLEOTIDE SEQUENCE [LARGE SCALE GENOMIC DNA]</scope>
    <source>
        <strain evidence="2">LZ3.2</strain>
        <tissue evidence="2">Leaf</tissue>
    </source>
</reference>
<dbReference type="EMBL" id="JACXVP010000004">
    <property type="protein sequence ID" value="KAG5610097.1"/>
    <property type="molecule type" value="Genomic_DNA"/>
</dbReference>
<organism evidence="2 3">
    <name type="scientific">Solanum commersonii</name>
    <name type="common">Commerson's wild potato</name>
    <name type="synonym">Commerson's nightshade</name>
    <dbReference type="NCBI Taxonomy" id="4109"/>
    <lineage>
        <taxon>Eukaryota</taxon>
        <taxon>Viridiplantae</taxon>
        <taxon>Streptophyta</taxon>
        <taxon>Embryophyta</taxon>
        <taxon>Tracheophyta</taxon>
        <taxon>Spermatophyta</taxon>
        <taxon>Magnoliopsida</taxon>
        <taxon>eudicotyledons</taxon>
        <taxon>Gunneridae</taxon>
        <taxon>Pentapetalae</taxon>
        <taxon>asterids</taxon>
        <taxon>lamiids</taxon>
        <taxon>Solanales</taxon>
        <taxon>Solanaceae</taxon>
        <taxon>Solanoideae</taxon>
        <taxon>Solaneae</taxon>
        <taxon>Solanum</taxon>
    </lineage>
</organism>
<keyword evidence="3" id="KW-1185">Reference proteome</keyword>
<feature type="compositionally biased region" description="Basic residues" evidence="1">
    <location>
        <begin position="1"/>
        <end position="10"/>
    </location>
</feature>
<evidence type="ECO:0000256" key="1">
    <source>
        <dbReference type="SAM" id="MobiDB-lite"/>
    </source>
</evidence>
<dbReference type="AlphaFoldDB" id="A0A9J5ZB61"/>
<sequence>MAEKMKKRRPENRLMHSASHRMALTLPKAPSVHRRTVSRSSTISPNDPGREDAEGKG</sequence>
<evidence type="ECO:0000313" key="3">
    <source>
        <dbReference type="Proteomes" id="UP000824120"/>
    </source>
</evidence>